<dbReference type="SUPFAM" id="SSF55221">
    <property type="entry name" value="Yeast killer toxins"/>
    <property type="match status" value="1"/>
</dbReference>
<dbReference type="Pfam" id="PF09044">
    <property type="entry name" value="Kp4"/>
    <property type="match status" value="1"/>
</dbReference>
<name>A0A9X0B723_9EURO</name>
<keyword evidence="1" id="KW-0732">Signal</keyword>
<dbReference type="GeneID" id="81433676"/>
<dbReference type="InterPro" id="IPR015131">
    <property type="entry name" value="Killer_tox_Kp4"/>
</dbReference>
<dbReference type="Proteomes" id="UP001147782">
    <property type="component" value="Unassembled WGS sequence"/>
</dbReference>
<organism evidence="3 4">
    <name type="scientific">Penicillium cataractarum</name>
    <dbReference type="NCBI Taxonomy" id="2100454"/>
    <lineage>
        <taxon>Eukaryota</taxon>
        <taxon>Fungi</taxon>
        <taxon>Dikarya</taxon>
        <taxon>Ascomycota</taxon>
        <taxon>Pezizomycotina</taxon>
        <taxon>Eurotiomycetes</taxon>
        <taxon>Eurotiomycetidae</taxon>
        <taxon>Eurotiales</taxon>
        <taxon>Aspergillaceae</taxon>
        <taxon>Penicillium</taxon>
    </lineage>
</organism>
<dbReference type="InterPro" id="IPR011329">
    <property type="entry name" value="Killer_tox_Kp4/SMK"/>
</dbReference>
<gene>
    <name evidence="3" type="ORF">N7496_001568</name>
</gene>
<protein>
    <recommendedName>
        <fullName evidence="2">Killer toxin Kp4 domain-containing protein</fullName>
    </recommendedName>
</protein>
<dbReference type="OrthoDB" id="4177994at2759"/>
<proteinExistence type="predicted"/>
<dbReference type="GO" id="GO:0005576">
    <property type="term" value="C:extracellular region"/>
    <property type="evidence" value="ECO:0007669"/>
    <property type="project" value="InterPro"/>
</dbReference>
<feature type="chain" id="PRO_5040971262" description="Killer toxin Kp4 domain-containing protein" evidence="1">
    <location>
        <begin position="21"/>
        <end position="151"/>
    </location>
</feature>
<feature type="domain" description="Killer toxin Kp4" evidence="2">
    <location>
        <begin position="10"/>
        <end position="131"/>
    </location>
</feature>
<feature type="signal peptide" evidence="1">
    <location>
        <begin position="1"/>
        <end position="20"/>
    </location>
</feature>
<evidence type="ECO:0000313" key="4">
    <source>
        <dbReference type="Proteomes" id="UP001147782"/>
    </source>
</evidence>
<comment type="caution">
    <text evidence="3">The sequence shown here is derived from an EMBL/GenBank/DDBJ whole genome shotgun (WGS) entry which is preliminary data.</text>
</comment>
<dbReference type="RefSeq" id="XP_056561228.1">
    <property type="nucleotide sequence ID" value="XM_056694499.1"/>
</dbReference>
<keyword evidence="4" id="KW-1185">Reference proteome</keyword>
<reference evidence="3" key="2">
    <citation type="journal article" date="2023" name="IMA Fungus">
        <title>Comparative genomic study of the Penicillium genus elucidates a diverse pangenome and 15 lateral gene transfer events.</title>
        <authorList>
            <person name="Petersen C."/>
            <person name="Sorensen T."/>
            <person name="Nielsen M.R."/>
            <person name="Sondergaard T.E."/>
            <person name="Sorensen J.L."/>
            <person name="Fitzpatrick D.A."/>
            <person name="Frisvad J.C."/>
            <person name="Nielsen K.L."/>
        </authorList>
    </citation>
    <scope>NUCLEOTIDE SEQUENCE</scope>
    <source>
        <strain evidence="3">IBT 29864</strain>
    </source>
</reference>
<accession>A0A9X0B723</accession>
<sequence length="151" mass="15910">MVRLLSLGLVVVSAFTSANALGINCRGSSSCPYIQKGADTAQELANYLSGVYDHQWYDNGQYIACVEGPATDAPSVPNYTVCAFFQNSGGGDGARVKELAGLIPGHGCKTCGAVPYWAPEGNKNVNDGELRYDGFGFEDPRSVCPGYPGLC</sequence>
<evidence type="ECO:0000313" key="3">
    <source>
        <dbReference type="EMBL" id="KAJ5390500.1"/>
    </source>
</evidence>
<dbReference type="EMBL" id="JAPZBS010000001">
    <property type="protein sequence ID" value="KAJ5390500.1"/>
    <property type="molecule type" value="Genomic_DNA"/>
</dbReference>
<reference evidence="3" key="1">
    <citation type="submission" date="2022-11" db="EMBL/GenBank/DDBJ databases">
        <authorList>
            <person name="Petersen C."/>
        </authorList>
    </citation>
    <scope>NUCLEOTIDE SEQUENCE</scope>
    <source>
        <strain evidence="3">IBT 29864</strain>
    </source>
</reference>
<dbReference type="Gene3D" id="3.30.430.10">
    <property type="entry name" value="Killer Toxin P4, subunit A"/>
    <property type="match status" value="1"/>
</dbReference>
<evidence type="ECO:0000259" key="2">
    <source>
        <dbReference type="Pfam" id="PF09044"/>
    </source>
</evidence>
<evidence type="ECO:0000256" key="1">
    <source>
        <dbReference type="SAM" id="SignalP"/>
    </source>
</evidence>
<dbReference type="AlphaFoldDB" id="A0A9X0B723"/>